<gene>
    <name evidence="1" type="ORF">CEXT_26561</name>
</gene>
<name>A0AAV4N6Q1_CAEEX</name>
<reference evidence="1 2" key="1">
    <citation type="submission" date="2021-06" db="EMBL/GenBank/DDBJ databases">
        <title>Caerostris extrusa draft genome.</title>
        <authorList>
            <person name="Kono N."/>
            <person name="Arakawa K."/>
        </authorList>
    </citation>
    <scope>NUCLEOTIDE SEQUENCE [LARGE SCALE GENOMIC DNA]</scope>
</reference>
<keyword evidence="2" id="KW-1185">Reference proteome</keyword>
<dbReference type="EMBL" id="BPLR01020567">
    <property type="protein sequence ID" value="GIX80059.1"/>
    <property type="molecule type" value="Genomic_DNA"/>
</dbReference>
<proteinExistence type="predicted"/>
<dbReference type="Proteomes" id="UP001054945">
    <property type="component" value="Unassembled WGS sequence"/>
</dbReference>
<dbReference type="AlphaFoldDB" id="A0AAV4N6Q1"/>
<evidence type="ECO:0000313" key="2">
    <source>
        <dbReference type="Proteomes" id="UP001054945"/>
    </source>
</evidence>
<sequence>MSFSPRSSVALTKIARILALGSSRQMSANNLIILSSILKGERTIYKLAKSNINETCPAINLIKYSNLEHMSGCLVDER</sequence>
<protein>
    <submittedName>
        <fullName evidence="1">Uncharacterized protein</fullName>
    </submittedName>
</protein>
<accession>A0AAV4N6Q1</accession>
<evidence type="ECO:0000313" key="1">
    <source>
        <dbReference type="EMBL" id="GIX80059.1"/>
    </source>
</evidence>
<organism evidence="1 2">
    <name type="scientific">Caerostris extrusa</name>
    <name type="common">Bark spider</name>
    <name type="synonym">Caerostris bankana</name>
    <dbReference type="NCBI Taxonomy" id="172846"/>
    <lineage>
        <taxon>Eukaryota</taxon>
        <taxon>Metazoa</taxon>
        <taxon>Ecdysozoa</taxon>
        <taxon>Arthropoda</taxon>
        <taxon>Chelicerata</taxon>
        <taxon>Arachnida</taxon>
        <taxon>Araneae</taxon>
        <taxon>Araneomorphae</taxon>
        <taxon>Entelegynae</taxon>
        <taxon>Araneoidea</taxon>
        <taxon>Araneidae</taxon>
        <taxon>Caerostris</taxon>
    </lineage>
</organism>
<comment type="caution">
    <text evidence="1">The sequence shown here is derived from an EMBL/GenBank/DDBJ whole genome shotgun (WGS) entry which is preliminary data.</text>
</comment>